<sequence length="63" mass="7194">MNCKQATRLLSEQMERPLSAKEIIALRVHTAMCVGCRRFGIQMKDLRDISKGYVNGENNNPEK</sequence>
<dbReference type="AlphaFoldDB" id="A0A1M7YU06"/>
<reference evidence="3" key="1">
    <citation type="submission" date="2016-12" db="EMBL/GenBank/DDBJ databases">
        <authorList>
            <person name="Rodrigo-Torres L."/>
            <person name="Arahal R.D."/>
            <person name="Lucena T."/>
        </authorList>
    </citation>
    <scope>NUCLEOTIDE SEQUENCE [LARGE SCALE GENOMIC DNA]</scope>
</reference>
<accession>A0A1M7YU06</accession>
<feature type="domain" description="Putative zinc-finger" evidence="1">
    <location>
        <begin position="3"/>
        <end position="37"/>
    </location>
</feature>
<keyword evidence="3" id="KW-1185">Reference proteome</keyword>
<name>A0A1M7YU06_9VIBR</name>
<evidence type="ECO:0000313" key="3">
    <source>
        <dbReference type="Proteomes" id="UP000184600"/>
    </source>
</evidence>
<dbReference type="OrthoDB" id="8374021at2"/>
<evidence type="ECO:0000313" key="2">
    <source>
        <dbReference type="EMBL" id="SHO56099.1"/>
    </source>
</evidence>
<dbReference type="Pfam" id="PF13490">
    <property type="entry name" value="zf-HC2"/>
    <property type="match status" value="1"/>
</dbReference>
<protein>
    <recommendedName>
        <fullName evidence="1">Putative zinc-finger domain-containing protein</fullName>
    </recommendedName>
</protein>
<gene>
    <name evidence="2" type="ORF">VQ7734_01862</name>
</gene>
<evidence type="ECO:0000259" key="1">
    <source>
        <dbReference type="Pfam" id="PF13490"/>
    </source>
</evidence>
<dbReference type="STRING" id="1117707.VQ7734_01862"/>
<dbReference type="RefSeq" id="WP_083601573.1">
    <property type="nucleotide sequence ID" value="NZ_AP024897.1"/>
</dbReference>
<dbReference type="EMBL" id="FRFG01000020">
    <property type="protein sequence ID" value="SHO56099.1"/>
    <property type="molecule type" value="Genomic_DNA"/>
</dbReference>
<dbReference type="Proteomes" id="UP000184600">
    <property type="component" value="Unassembled WGS sequence"/>
</dbReference>
<dbReference type="InterPro" id="IPR027383">
    <property type="entry name" value="Znf_put"/>
</dbReference>
<proteinExistence type="predicted"/>
<organism evidence="2 3">
    <name type="scientific">Vibrio quintilis</name>
    <dbReference type="NCBI Taxonomy" id="1117707"/>
    <lineage>
        <taxon>Bacteria</taxon>
        <taxon>Pseudomonadati</taxon>
        <taxon>Pseudomonadota</taxon>
        <taxon>Gammaproteobacteria</taxon>
        <taxon>Vibrionales</taxon>
        <taxon>Vibrionaceae</taxon>
        <taxon>Vibrio</taxon>
    </lineage>
</organism>